<name>A0A5N6KQK6_9ROSI</name>
<feature type="compositionally biased region" description="Low complexity" evidence="1">
    <location>
        <begin position="269"/>
        <end position="280"/>
    </location>
</feature>
<feature type="compositionally biased region" description="Polar residues" evidence="1">
    <location>
        <begin position="19"/>
        <end position="31"/>
    </location>
</feature>
<protein>
    <submittedName>
        <fullName evidence="2">Uncharacterized protein</fullName>
    </submittedName>
</protein>
<feature type="compositionally biased region" description="Gly residues" evidence="1">
    <location>
        <begin position="1084"/>
        <end position="1098"/>
    </location>
</feature>
<feature type="compositionally biased region" description="Low complexity" evidence="1">
    <location>
        <begin position="832"/>
        <end position="841"/>
    </location>
</feature>
<feature type="compositionally biased region" description="Polar residues" evidence="1">
    <location>
        <begin position="1192"/>
        <end position="1202"/>
    </location>
</feature>
<proteinExistence type="predicted"/>
<feature type="compositionally biased region" description="Low complexity" evidence="1">
    <location>
        <begin position="457"/>
        <end position="466"/>
    </location>
</feature>
<feature type="region of interest" description="Disordered" evidence="1">
    <location>
        <begin position="179"/>
        <end position="198"/>
    </location>
</feature>
<feature type="compositionally biased region" description="Polar residues" evidence="1">
    <location>
        <begin position="1049"/>
        <end position="1081"/>
    </location>
</feature>
<feature type="compositionally biased region" description="Acidic residues" evidence="1">
    <location>
        <begin position="581"/>
        <end position="590"/>
    </location>
</feature>
<sequence>MNRLRNKKKGGDDVANSVPDLTSPHTPTLNAQAPPKRRWGRKKHVEEHPQAEQSFTLPPTDNFRTSLIMPGLSTRFSMLREADDPFSLIGKASDDSVMPQTRSNFLDDIAEVSSISTHSFRPPFAESDRKASYTSDGYGTDDDSFHVSSAGGGSSSIMSRARPGEGNNLFGGRQKIYKIPVGDSGSVNTLGAGDSRGMRGRALYEDDVSMSAFQRLRLREKQAEQDRQRHDIGEDVDDSQISQSSAGLTADEEKRHTASSTNSGPSMLSAVSTAATSVASPGMSPSNPPSQAPSPNPAAPERSRFGSKRLYESKLDQHQQESQSANLTRLNSIQKRNPSNQSGAKFLPNARSSPDLRGRQERSGSMTQPITELPSDEGLTTFESLRGMRNDSPNANRPRYNAPTITEPENPLSQAISTADRGKATALGAFVRPKQQFDEQQYLKRQQSLMKQRADSRSPSSSTRPSVDQNRPSLDARPGSRPSLDTRPGSRTPSARRPSGDSYRPSAESRFRPPFARAERSFSSSSVNQSESRPGSSRSGGPSAASSPAKARRGAPLAPPAAPAPAPPPQQPAPGAWPVDNTDEDTESDYGDAPQEAIAPEQLQTTHSDRNTPVEMPAPLRRSPPPLFEHPALRAAQEAPTTRREKRNAWNPDMKFADFRTGEHAPSQADGPVEQSDIGTSNDHTDSTRVDGGLSSLRAHMRTVSEASSVYPTPTSNNYTFEDEAGSVPPLPSFEGTLDVDQSKLAIDDQRTAKQIKRATTGESPTVPSFSNIDELDEQSKADLAEWEKELNKRHTRDDSATTQAERDAFADELAQRQRAIRENLKIRVENSSRSSSPGSSKNNTVLESSLRPFGLLRNISSRDAVKHDESARGRLEKSKASTSPSLAGSDGPASPAIGRTLHSRMPAPRQSEERQPRQRSRPRQNSLASESNRDDPLAAPHRSIIDPDHVSATRDRSVSGVSAARSMSSPRKPSEEQSSRSRTFHDVPEEAEPQSRKHSASVASSRQDPSRRPDPAGKHSLEILGLQGSNSSSEQASVKNSIDRPNIRVNTTSPTYRSNTASPLTDASNATPGSSTSSTFPRGEGGTSTNGAYGGASGRNQPHSTFTFPARTPAQKAQKHAHQHAKTVFKSDISEPTLLSSTSNVDTVDLPAGASLRNGATSDVDAVLAGQQAALSNADGLVSTVPSMVTPYASSPSSTALDPSDRTSSATATTTSDATSGRKSPPIGLISAEKGPIPSSVSPPPVPPPMPAAKRRGGFNNFFKRGASRNTPAEDDKENGETDAFDDFVLRPSGGRLRIRKVSDETLGGRRRHQLVADTEMEGGMI</sequence>
<feature type="compositionally biased region" description="Polar residues" evidence="1">
    <location>
        <begin position="1099"/>
        <end position="1108"/>
    </location>
</feature>
<accession>A0A5N6KQK6</accession>
<keyword evidence="3" id="KW-1185">Reference proteome</keyword>
<feature type="compositionally biased region" description="Basic and acidic residues" evidence="1">
    <location>
        <begin position="973"/>
        <end position="989"/>
    </location>
</feature>
<feature type="compositionally biased region" description="Polar residues" evidence="1">
    <location>
        <begin position="1028"/>
        <end position="1041"/>
    </location>
</feature>
<feature type="region of interest" description="Disordered" evidence="1">
    <location>
        <begin position="120"/>
        <end position="171"/>
    </location>
</feature>
<feature type="compositionally biased region" description="Basic and acidic residues" evidence="1">
    <location>
        <begin position="864"/>
        <end position="880"/>
    </location>
</feature>
<organism evidence="2 3">
    <name type="scientific">Carpinus fangiana</name>
    <dbReference type="NCBI Taxonomy" id="176857"/>
    <lineage>
        <taxon>Eukaryota</taxon>
        <taxon>Viridiplantae</taxon>
        <taxon>Streptophyta</taxon>
        <taxon>Embryophyta</taxon>
        <taxon>Tracheophyta</taxon>
        <taxon>Spermatophyta</taxon>
        <taxon>Magnoliopsida</taxon>
        <taxon>eudicotyledons</taxon>
        <taxon>Gunneridae</taxon>
        <taxon>Pentapetalae</taxon>
        <taxon>rosids</taxon>
        <taxon>fabids</taxon>
        <taxon>Fagales</taxon>
        <taxon>Betulaceae</taxon>
        <taxon>Carpinus</taxon>
    </lineage>
</organism>
<gene>
    <name evidence="2" type="ORF">FH972_021678</name>
</gene>
<feature type="compositionally biased region" description="Polar residues" evidence="1">
    <location>
        <begin position="320"/>
        <end position="343"/>
    </location>
</feature>
<evidence type="ECO:0000313" key="2">
    <source>
        <dbReference type="EMBL" id="KAB8338733.1"/>
    </source>
</evidence>
<feature type="region of interest" description="Disordered" evidence="1">
    <location>
        <begin position="1"/>
        <end position="62"/>
    </location>
</feature>
<dbReference type="EMBL" id="VIBQ01000010">
    <property type="protein sequence ID" value="KAB8338733.1"/>
    <property type="molecule type" value="Genomic_DNA"/>
</dbReference>
<feature type="region of interest" description="Disordered" evidence="1">
    <location>
        <begin position="219"/>
        <end position="1130"/>
    </location>
</feature>
<feature type="compositionally biased region" description="Polar residues" evidence="1">
    <location>
        <begin position="51"/>
        <end position="62"/>
    </location>
</feature>
<feature type="compositionally biased region" description="Basic and acidic residues" evidence="1">
    <location>
        <begin position="944"/>
        <end position="958"/>
    </location>
</feature>
<dbReference type="Proteomes" id="UP000327013">
    <property type="component" value="Unassembled WGS sequence"/>
</dbReference>
<feature type="compositionally biased region" description="Polar residues" evidence="1">
    <location>
        <begin position="761"/>
        <end position="772"/>
    </location>
</feature>
<feature type="compositionally biased region" description="Pro residues" evidence="1">
    <location>
        <begin position="1242"/>
        <end position="1252"/>
    </location>
</feature>
<feature type="compositionally biased region" description="Acidic residues" evidence="1">
    <location>
        <begin position="1274"/>
        <end position="1287"/>
    </location>
</feature>
<reference evidence="2 3" key="1">
    <citation type="submission" date="2019-06" db="EMBL/GenBank/DDBJ databases">
        <title>A chromosomal-level reference genome of Carpinus fangiana (Coryloideae, Betulaceae).</title>
        <authorList>
            <person name="Yang X."/>
            <person name="Wang Z."/>
            <person name="Zhang L."/>
            <person name="Hao G."/>
            <person name="Liu J."/>
            <person name="Yang Y."/>
        </authorList>
    </citation>
    <scope>NUCLEOTIDE SEQUENCE [LARGE SCALE GENOMIC DNA]</scope>
    <source>
        <strain evidence="2">Cfa_2016G</strain>
        <tissue evidence="2">Leaf</tissue>
    </source>
</reference>
<feature type="compositionally biased region" description="Polar residues" evidence="1">
    <location>
        <begin position="705"/>
        <end position="720"/>
    </location>
</feature>
<evidence type="ECO:0000313" key="3">
    <source>
        <dbReference type="Proteomes" id="UP000327013"/>
    </source>
</evidence>
<feature type="compositionally biased region" description="Low complexity" evidence="1">
    <location>
        <begin position="1207"/>
        <end position="1220"/>
    </location>
</feature>
<feature type="compositionally biased region" description="Basic and acidic residues" evidence="1">
    <location>
        <begin position="778"/>
        <end position="831"/>
    </location>
</feature>
<feature type="compositionally biased region" description="Pro residues" evidence="1">
    <location>
        <begin position="286"/>
        <end position="298"/>
    </location>
</feature>
<comment type="caution">
    <text evidence="2">The sequence shown here is derived from an EMBL/GenBank/DDBJ whole genome shotgun (WGS) entry which is preliminary data.</text>
</comment>
<feature type="compositionally biased region" description="Pro residues" evidence="1">
    <location>
        <begin position="557"/>
        <end position="572"/>
    </location>
</feature>
<feature type="compositionally biased region" description="Basic and acidic residues" evidence="1">
    <location>
        <begin position="219"/>
        <end position="233"/>
    </location>
</feature>
<feature type="compositionally biased region" description="Low complexity" evidence="1">
    <location>
        <begin position="521"/>
        <end position="549"/>
    </location>
</feature>
<feature type="compositionally biased region" description="Basic and acidic residues" evidence="1">
    <location>
        <begin position="301"/>
        <end position="319"/>
    </location>
</feature>
<feature type="compositionally biased region" description="Basic residues" evidence="1">
    <location>
        <begin position="1118"/>
        <end position="1128"/>
    </location>
</feature>
<evidence type="ECO:0000256" key="1">
    <source>
        <dbReference type="SAM" id="MobiDB-lite"/>
    </source>
</evidence>
<feature type="compositionally biased region" description="Basic and acidic residues" evidence="1">
    <location>
        <begin position="1009"/>
        <end position="1022"/>
    </location>
</feature>
<dbReference type="OrthoDB" id="5335210at2759"/>
<feature type="region of interest" description="Disordered" evidence="1">
    <location>
        <begin position="1192"/>
        <end position="1289"/>
    </location>
</feature>